<keyword evidence="3" id="KW-1185">Reference proteome</keyword>
<name>A0A9J5XCN7_SOLCO</name>
<comment type="caution">
    <text evidence="2">The sequence shown here is derived from an EMBL/GenBank/DDBJ whole genome shotgun (WGS) entry which is preliminary data.</text>
</comment>
<organism evidence="2 3">
    <name type="scientific">Solanum commersonii</name>
    <name type="common">Commerson's wild potato</name>
    <name type="synonym">Commerson's nightshade</name>
    <dbReference type="NCBI Taxonomy" id="4109"/>
    <lineage>
        <taxon>Eukaryota</taxon>
        <taxon>Viridiplantae</taxon>
        <taxon>Streptophyta</taxon>
        <taxon>Embryophyta</taxon>
        <taxon>Tracheophyta</taxon>
        <taxon>Spermatophyta</taxon>
        <taxon>Magnoliopsida</taxon>
        <taxon>eudicotyledons</taxon>
        <taxon>Gunneridae</taxon>
        <taxon>Pentapetalae</taxon>
        <taxon>asterids</taxon>
        <taxon>lamiids</taxon>
        <taxon>Solanales</taxon>
        <taxon>Solanaceae</taxon>
        <taxon>Solanoideae</taxon>
        <taxon>Solaneae</taxon>
        <taxon>Solanum</taxon>
    </lineage>
</organism>
<accession>A0A9J5XCN7</accession>
<proteinExistence type="predicted"/>
<feature type="region of interest" description="Disordered" evidence="1">
    <location>
        <begin position="58"/>
        <end position="85"/>
    </location>
</feature>
<gene>
    <name evidence="2" type="ORF">H5410_045793</name>
</gene>
<evidence type="ECO:0000313" key="2">
    <source>
        <dbReference type="EMBL" id="KAG5585359.1"/>
    </source>
</evidence>
<dbReference type="Proteomes" id="UP000824120">
    <property type="component" value="Chromosome 9"/>
</dbReference>
<evidence type="ECO:0000313" key="3">
    <source>
        <dbReference type="Proteomes" id="UP000824120"/>
    </source>
</evidence>
<sequence length="85" mass="9619">MLHHQNGCLVSTDMQLGEVERRYPLNDHAKALLGIDLEFREPVDNDILTDEERLRTNSYVDFGSKEEIDPTQANDEANGGDAMED</sequence>
<evidence type="ECO:0000256" key="1">
    <source>
        <dbReference type="SAM" id="MobiDB-lite"/>
    </source>
</evidence>
<dbReference type="EMBL" id="JACXVP010000009">
    <property type="protein sequence ID" value="KAG5585359.1"/>
    <property type="molecule type" value="Genomic_DNA"/>
</dbReference>
<reference evidence="2 3" key="1">
    <citation type="submission" date="2020-09" db="EMBL/GenBank/DDBJ databases">
        <title>De no assembly of potato wild relative species, Solanum commersonii.</title>
        <authorList>
            <person name="Cho K."/>
        </authorList>
    </citation>
    <scope>NUCLEOTIDE SEQUENCE [LARGE SCALE GENOMIC DNA]</scope>
    <source>
        <strain evidence="2">LZ3.2</strain>
        <tissue evidence="2">Leaf</tissue>
    </source>
</reference>
<protein>
    <submittedName>
        <fullName evidence="2">Uncharacterized protein</fullName>
    </submittedName>
</protein>
<dbReference type="AlphaFoldDB" id="A0A9J5XCN7"/>